<evidence type="ECO:0000313" key="1">
    <source>
        <dbReference type="EMBL" id="ATG51414.1"/>
    </source>
</evidence>
<proteinExistence type="predicted"/>
<dbReference type="KEGG" id="brz:CFK38_07645"/>
<dbReference type="Proteomes" id="UP000218165">
    <property type="component" value="Chromosome"/>
</dbReference>
<dbReference type="EMBL" id="CP023563">
    <property type="protein sequence ID" value="ATG51414.1"/>
    <property type="molecule type" value="Genomic_DNA"/>
</dbReference>
<reference evidence="2" key="1">
    <citation type="submission" date="2017-09" db="EMBL/GenBank/DDBJ databases">
        <title>Brachybacterium sp. VM2412.</title>
        <authorList>
            <person name="Tak E.J."/>
            <person name="Bae J.-W."/>
        </authorList>
    </citation>
    <scope>NUCLEOTIDE SEQUENCE [LARGE SCALE GENOMIC DNA]</scope>
    <source>
        <strain evidence="2">VM2412</strain>
    </source>
</reference>
<keyword evidence="2" id="KW-1185">Reference proteome</keyword>
<gene>
    <name evidence="1" type="ORF">CFK38_07645</name>
</gene>
<name>A0A291GN73_9MICO</name>
<evidence type="ECO:0000313" key="2">
    <source>
        <dbReference type="Proteomes" id="UP000218165"/>
    </source>
</evidence>
<accession>A0A291GN73</accession>
<organism evidence="1 2">
    <name type="scientific">Brachybacterium vulturis</name>
    <dbReference type="NCBI Taxonomy" id="2017484"/>
    <lineage>
        <taxon>Bacteria</taxon>
        <taxon>Bacillati</taxon>
        <taxon>Actinomycetota</taxon>
        <taxon>Actinomycetes</taxon>
        <taxon>Micrococcales</taxon>
        <taxon>Dermabacteraceae</taxon>
        <taxon>Brachybacterium</taxon>
    </lineage>
</organism>
<protein>
    <submittedName>
        <fullName evidence="1">Uncharacterized protein</fullName>
    </submittedName>
</protein>
<sequence>MFFTHDIADAFGDWLERGHIQRALIAALPELADAITPDEQRPLLWIRRPAGDTLIVARAADDAAGRWIVGIPDQPAPTLHDVDSPDEVVDIVRDALARPDSRDDQGDGRDIPGP</sequence>
<dbReference type="AlphaFoldDB" id="A0A291GN73"/>